<dbReference type="AlphaFoldDB" id="A0A4R6YQI3"/>
<keyword evidence="1" id="KW-1133">Transmembrane helix</keyword>
<dbReference type="EMBL" id="SNZH01000014">
    <property type="protein sequence ID" value="TDR40096.1"/>
    <property type="molecule type" value="Genomic_DNA"/>
</dbReference>
<evidence type="ECO:0008006" key="4">
    <source>
        <dbReference type="Google" id="ProtNLM"/>
    </source>
</evidence>
<dbReference type="Proteomes" id="UP000295293">
    <property type="component" value="Unassembled WGS sequence"/>
</dbReference>
<reference evidence="2 3" key="1">
    <citation type="submission" date="2019-03" db="EMBL/GenBank/DDBJ databases">
        <title>Genomic Encyclopedia of Type Strains, Phase IV (KMG-IV): sequencing the most valuable type-strain genomes for metagenomic binning, comparative biology and taxonomic classification.</title>
        <authorList>
            <person name="Goeker M."/>
        </authorList>
    </citation>
    <scope>NUCLEOTIDE SEQUENCE [LARGE SCALE GENOMIC DNA]</scope>
    <source>
        <strain evidence="2 3">DSM 21667</strain>
    </source>
</reference>
<feature type="transmembrane region" description="Helical" evidence="1">
    <location>
        <begin position="72"/>
        <end position="92"/>
    </location>
</feature>
<feature type="transmembrane region" description="Helical" evidence="1">
    <location>
        <begin position="98"/>
        <end position="120"/>
    </location>
</feature>
<keyword evidence="3" id="KW-1185">Reference proteome</keyword>
<organism evidence="2 3">
    <name type="scientific">Tahibacter aquaticus</name>
    <dbReference type="NCBI Taxonomy" id="520092"/>
    <lineage>
        <taxon>Bacteria</taxon>
        <taxon>Pseudomonadati</taxon>
        <taxon>Pseudomonadota</taxon>
        <taxon>Gammaproteobacteria</taxon>
        <taxon>Lysobacterales</taxon>
        <taxon>Rhodanobacteraceae</taxon>
        <taxon>Tahibacter</taxon>
    </lineage>
</organism>
<gene>
    <name evidence="2" type="ORF">DFR29_114148</name>
</gene>
<proteinExistence type="predicted"/>
<sequence length="126" mass="13312">MRLIVAAALVVAGIIHLLPLSGMLGSSQLAALYGLNIDEPNLALLMRHRAVLFGLLGLFLLVAAFRPNWQPAALLAGLISVVAFLLLAWPGSGYNAQIARVIVADWVALGCLLGGLAAYARMRLRA</sequence>
<accession>A0A4R6YQI3</accession>
<dbReference type="RefSeq" id="WP_133820583.1">
    <property type="nucleotide sequence ID" value="NZ_SNZH01000014.1"/>
</dbReference>
<protein>
    <recommendedName>
        <fullName evidence="4">Phosphopantetheine adenylyltransferase</fullName>
    </recommendedName>
</protein>
<name>A0A4R6YQI3_9GAMM</name>
<keyword evidence="1" id="KW-0472">Membrane</keyword>
<evidence type="ECO:0000256" key="1">
    <source>
        <dbReference type="SAM" id="Phobius"/>
    </source>
</evidence>
<evidence type="ECO:0000313" key="2">
    <source>
        <dbReference type="EMBL" id="TDR40096.1"/>
    </source>
</evidence>
<keyword evidence="1" id="KW-0812">Transmembrane</keyword>
<comment type="caution">
    <text evidence="2">The sequence shown here is derived from an EMBL/GenBank/DDBJ whole genome shotgun (WGS) entry which is preliminary data.</text>
</comment>
<dbReference type="OrthoDB" id="1495227at2"/>
<feature type="transmembrane region" description="Helical" evidence="1">
    <location>
        <begin position="46"/>
        <end position="65"/>
    </location>
</feature>
<evidence type="ECO:0000313" key="3">
    <source>
        <dbReference type="Proteomes" id="UP000295293"/>
    </source>
</evidence>